<dbReference type="SUPFAM" id="SSF52540">
    <property type="entry name" value="P-loop containing nucleoside triphosphate hydrolases"/>
    <property type="match status" value="2"/>
</dbReference>
<dbReference type="Gene3D" id="1.10.10.2220">
    <property type="match status" value="1"/>
</dbReference>
<keyword evidence="3" id="KW-0347">Helicase</keyword>
<feature type="domain" description="AAA+ ATPase" evidence="4">
    <location>
        <begin position="334"/>
        <end position="516"/>
    </location>
</feature>
<gene>
    <name evidence="3" type="primary">recD2</name>
    <name evidence="5" type="ORF">ACFPRA_22750</name>
</gene>
<dbReference type="Pfam" id="PF14490">
    <property type="entry name" value="HHH_RecD2"/>
    <property type="match status" value="1"/>
</dbReference>
<evidence type="ECO:0000313" key="6">
    <source>
        <dbReference type="Proteomes" id="UP001596109"/>
    </source>
</evidence>
<evidence type="ECO:0000256" key="2">
    <source>
        <dbReference type="ARBA" id="ARBA00022840"/>
    </source>
</evidence>
<dbReference type="InterPro" id="IPR027785">
    <property type="entry name" value="UvrD-like_helicase_C"/>
</dbReference>
<dbReference type="CDD" id="cd18809">
    <property type="entry name" value="SF1_C_RecD"/>
    <property type="match status" value="1"/>
</dbReference>
<dbReference type="SMART" id="SM00382">
    <property type="entry name" value="AAA"/>
    <property type="match status" value="1"/>
</dbReference>
<keyword evidence="6" id="KW-1185">Reference proteome</keyword>
<dbReference type="Pfam" id="PF23139">
    <property type="entry name" value="OB_YrrC"/>
    <property type="match status" value="1"/>
</dbReference>
<keyword evidence="3" id="KW-0413">Isomerase</keyword>
<dbReference type="InterPro" id="IPR029493">
    <property type="entry name" value="RecD2-like_HHH"/>
</dbReference>
<dbReference type="CDD" id="cd17933">
    <property type="entry name" value="DEXSc_RecD-like"/>
    <property type="match status" value="1"/>
</dbReference>
<dbReference type="Pfam" id="PF18335">
    <property type="entry name" value="SH3_13"/>
    <property type="match status" value="1"/>
</dbReference>
<dbReference type="Gene3D" id="3.40.50.300">
    <property type="entry name" value="P-loop containing nucleotide triphosphate hydrolases"/>
    <property type="match status" value="2"/>
</dbReference>
<keyword evidence="3" id="KW-0238">DNA-binding</keyword>
<accession>A0ABW0TTC9</accession>
<evidence type="ECO:0000256" key="1">
    <source>
        <dbReference type="ARBA" id="ARBA00022741"/>
    </source>
</evidence>
<dbReference type="HAMAP" id="MF_01488">
    <property type="entry name" value="RecD2"/>
    <property type="match status" value="1"/>
</dbReference>
<comment type="similarity">
    <text evidence="3">Belongs to the RecD family. RecD2 subfamily.</text>
</comment>
<keyword evidence="1 3" id="KW-0547">Nucleotide-binding</keyword>
<dbReference type="PANTHER" id="PTHR43788">
    <property type="entry name" value="DNA2/NAM7 HELICASE FAMILY MEMBER"/>
    <property type="match status" value="1"/>
</dbReference>
<evidence type="ECO:0000256" key="3">
    <source>
        <dbReference type="HAMAP-Rule" id="MF_01488"/>
    </source>
</evidence>
<dbReference type="EC" id="5.6.2.3" evidence="3"/>
<comment type="caution">
    <text evidence="5">The sequence shown here is derived from an EMBL/GenBank/DDBJ whole genome shotgun (WGS) entry which is preliminary data.</text>
</comment>
<dbReference type="InterPro" id="IPR041451">
    <property type="entry name" value="RecD2_SH13"/>
</dbReference>
<feature type="binding site" evidence="3">
    <location>
        <begin position="345"/>
        <end position="349"/>
    </location>
    <ligand>
        <name>ATP</name>
        <dbReference type="ChEBI" id="CHEBI:30616"/>
    </ligand>
</feature>
<dbReference type="RefSeq" id="WP_381439842.1">
    <property type="nucleotide sequence ID" value="NZ_JBHSNO010000016.1"/>
</dbReference>
<dbReference type="InterPro" id="IPR003593">
    <property type="entry name" value="AAA+_ATPase"/>
</dbReference>
<dbReference type="InterPro" id="IPR050534">
    <property type="entry name" value="Coronavir_polyprotein_1ab"/>
</dbReference>
<reference evidence="6" key="1">
    <citation type="journal article" date="2019" name="Int. J. Syst. Evol. Microbiol.">
        <title>The Global Catalogue of Microorganisms (GCM) 10K type strain sequencing project: providing services to taxonomists for standard genome sequencing and annotation.</title>
        <authorList>
            <consortium name="The Broad Institute Genomics Platform"/>
            <consortium name="The Broad Institute Genome Sequencing Center for Infectious Disease"/>
            <person name="Wu L."/>
            <person name="Ma J."/>
        </authorList>
    </citation>
    <scope>NUCLEOTIDE SEQUENCE [LARGE SCALE GENOMIC DNA]</scope>
    <source>
        <strain evidence="6">CGMCC 4.1434</strain>
    </source>
</reference>
<dbReference type="Gene3D" id="2.30.30.940">
    <property type="match status" value="1"/>
</dbReference>
<evidence type="ECO:0000259" key="4">
    <source>
        <dbReference type="SMART" id="SM00382"/>
    </source>
</evidence>
<dbReference type="Proteomes" id="UP001596109">
    <property type="component" value="Unassembled WGS sequence"/>
</dbReference>
<dbReference type="Pfam" id="PF13538">
    <property type="entry name" value="UvrD_C_2"/>
    <property type="match status" value="1"/>
</dbReference>
<organism evidence="5 6">
    <name type="scientific">Sporosarcina soli</name>
    <dbReference type="NCBI Taxonomy" id="334736"/>
    <lineage>
        <taxon>Bacteria</taxon>
        <taxon>Bacillati</taxon>
        <taxon>Bacillota</taxon>
        <taxon>Bacilli</taxon>
        <taxon>Bacillales</taxon>
        <taxon>Caryophanaceae</taxon>
        <taxon>Sporosarcina</taxon>
    </lineage>
</organism>
<proteinExistence type="inferred from homology"/>
<keyword evidence="3" id="KW-0378">Hydrolase</keyword>
<sequence>MNTFVGKVSRVLYRNEDYLIAKLQTDREELTIKGSIYGVDKGEEVRVRGEWENHPEFGKQFAVLSWERPIPQTKEQIIAFLASPLVKGCGAKQAGLIAEQLGEEALAIISQQGVQSLEGIKGIGKKRANAIVESVRSIFEVQKIIGKLLVFGRTASTAMRLYKEYESNTVAIVFENPYKLTELNLIGFLKADEIARKMGISPLSGFRIDACVNYVLKENCFSSGHCYVMEDELLADAERALNHNTIDADKVSMDELAQSIYRLEEKQIVIEDNCVYPRFLFTYEDRVARKLSEMRGSRDGEALPSLDKQVVKYQKKQGIILAEKPREAVKRLFEEQMLILTGGPGTGKTTVIRAMLDMYKEVYPEKIVRLAAPTGKASRQLSVVAGYEASTIHRLIGYQHGDVPTYNWQEKLPCDFLVVDEMSMVDVQLASLLMDALERETKILFVGDIDQLPSVSPGNVLSDMIKAGLPTVSLTEVFRQAEESQIISNAHRVNQGKSLLIDKDKSDFYFIHQDDPKRIANLIVRSTLRFQDLGYSLSDILILSPMKKGPAGTLALNEQLREALNPANLTKSEWNIGKRLFRQGDKVIQIKNNQSKGVFNGDIGVITRISKEINQANESVDIMSCDFSGLSVTYEKTDTKELELGYAITIHKSQGSEAPIVIIPATTSHYVMLARNLMYTGMTRAKEKIVLIGTQKAMEIAISNNKLTTRNSRLAKRITTYTAYSNRFKSGSVGSGRG</sequence>
<dbReference type="EMBL" id="JBHSNO010000016">
    <property type="protein sequence ID" value="MFC5591710.1"/>
    <property type="molecule type" value="Genomic_DNA"/>
</dbReference>
<dbReference type="NCBIfam" id="TIGR01448">
    <property type="entry name" value="recD_rel"/>
    <property type="match status" value="1"/>
</dbReference>
<dbReference type="InterPro" id="IPR027417">
    <property type="entry name" value="P-loop_NTPase"/>
</dbReference>
<comment type="function">
    <text evidence="3">DNA-dependent ATPase and ATP-dependent 5'-3' DNA helicase. Has no activity on blunt DNA or DNA with 3'-overhangs, requires at least 10 bases of 5'-ssDNA for helicase activity.</text>
</comment>
<dbReference type="InterPro" id="IPR055446">
    <property type="entry name" value="RecD2_N_OB"/>
</dbReference>
<evidence type="ECO:0000313" key="5">
    <source>
        <dbReference type="EMBL" id="MFC5591710.1"/>
    </source>
</evidence>
<dbReference type="Pfam" id="PF13604">
    <property type="entry name" value="AAA_30"/>
    <property type="match status" value="1"/>
</dbReference>
<protein>
    <recommendedName>
        <fullName evidence="3">ATP-dependent RecD2 DNA helicase</fullName>
        <ecNumber evidence="3">5.6.2.3</ecNumber>
    </recommendedName>
    <alternativeName>
        <fullName evidence="3">DNA 5'-3' helicase subunit RecD2</fullName>
    </alternativeName>
</protein>
<dbReference type="InterPro" id="IPR006345">
    <property type="entry name" value="RecD2"/>
</dbReference>
<dbReference type="PANTHER" id="PTHR43788:SF6">
    <property type="entry name" value="DNA HELICASE B"/>
    <property type="match status" value="1"/>
</dbReference>
<keyword evidence="2 3" id="KW-0067">ATP-binding</keyword>
<name>A0ABW0TTC9_9BACL</name>
<comment type="catalytic activity">
    <reaction evidence="3">
        <text>ATP + H2O = ADP + phosphate + H(+)</text>
        <dbReference type="Rhea" id="RHEA:13065"/>
        <dbReference type="ChEBI" id="CHEBI:15377"/>
        <dbReference type="ChEBI" id="CHEBI:15378"/>
        <dbReference type="ChEBI" id="CHEBI:30616"/>
        <dbReference type="ChEBI" id="CHEBI:43474"/>
        <dbReference type="ChEBI" id="CHEBI:456216"/>
        <dbReference type="EC" id="5.6.2.3"/>
    </reaction>
</comment>